<dbReference type="AlphaFoldDB" id="A0A9D2NFC5"/>
<feature type="domain" description="ABC transmembrane type-1" evidence="8">
    <location>
        <begin position="87"/>
        <end position="290"/>
    </location>
</feature>
<evidence type="ECO:0000256" key="3">
    <source>
        <dbReference type="ARBA" id="ARBA00022475"/>
    </source>
</evidence>
<dbReference type="Gene3D" id="1.10.3720.10">
    <property type="entry name" value="MetI-like"/>
    <property type="match status" value="1"/>
</dbReference>
<feature type="transmembrane region" description="Helical" evidence="7">
    <location>
        <begin position="197"/>
        <end position="222"/>
    </location>
</feature>
<accession>A0A9D2NFC5</accession>
<evidence type="ECO:0000256" key="6">
    <source>
        <dbReference type="ARBA" id="ARBA00023136"/>
    </source>
</evidence>
<dbReference type="PROSITE" id="PS50928">
    <property type="entry name" value="ABC_TM1"/>
    <property type="match status" value="1"/>
</dbReference>
<feature type="transmembrane region" description="Helical" evidence="7">
    <location>
        <begin position="21"/>
        <end position="47"/>
    </location>
</feature>
<keyword evidence="4 7" id="KW-0812">Transmembrane</keyword>
<evidence type="ECO:0000313" key="9">
    <source>
        <dbReference type="EMBL" id="HJC24446.1"/>
    </source>
</evidence>
<feature type="transmembrane region" description="Helical" evidence="7">
    <location>
        <begin position="89"/>
        <end position="110"/>
    </location>
</feature>
<evidence type="ECO:0000256" key="5">
    <source>
        <dbReference type="ARBA" id="ARBA00022989"/>
    </source>
</evidence>
<organism evidence="9 10">
    <name type="scientific">Candidatus Eisenbergiella merdavium</name>
    <dbReference type="NCBI Taxonomy" id="2838551"/>
    <lineage>
        <taxon>Bacteria</taxon>
        <taxon>Bacillati</taxon>
        <taxon>Bacillota</taxon>
        <taxon>Clostridia</taxon>
        <taxon>Lachnospirales</taxon>
        <taxon>Lachnospiraceae</taxon>
        <taxon>Eisenbergiella</taxon>
    </lineage>
</organism>
<reference evidence="9" key="2">
    <citation type="submission" date="2021-04" db="EMBL/GenBank/DDBJ databases">
        <authorList>
            <person name="Gilroy R."/>
        </authorList>
    </citation>
    <scope>NUCLEOTIDE SEQUENCE</scope>
    <source>
        <strain evidence="9">USAMLcec2-132</strain>
    </source>
</reference>
<keyword evidence="3" id="KW-1003">Cell membrane</keyword>
<proteinExistence type="predicted"/>
<dbReference type="GO" id="GO:0005886">
    <property type="term" value="C:plasma membrane"/>
    <property type="evidence" value="ECO:0007669"/>
    <property type="project" value="UniProtKB-SubCell"/>
</dbReference>
<name>A0A9D2NFC5_9FIRM</name>
<keyword evidence="2" id="KW-0813">Transport</keyword>
<evidence type="ECO:0000256" key="2">
    <source>
        <dbReference type="ARBA" id="ARBA00022448"/>
    </source>
</evidence>
<gene>
    <name evidence="9" type="ORF">H9761_12165</name>
</gene>
<dbReference type="CDD" id="cd06261">
    <property type="entry name" value="TM_PBP2"/>
    <property type="match status" value="1"/>
</dbReference>
<dbReference type="GO" id="GO:0055085">
    <property type="term" value="P:transmembrane transport"/>
    <property type="evidence" value="ECO:0007669"/>
    <property type="project" value="InterPro"/>
</dbReference>
<dbReference type="PANTHER" id="PTHR43744">
    <property type="entry name" value="ABC TRANSPORTER PERMEASE PROTEIN MG189-RELATED-RELATED"/>
    <property type="match status" value="1"/>
</dbReference>
<dbReference type="SUPFAM" id="SSF161098">
    <property type="entry name" value="MetI-like"/>
    <property type="match status" value="1"/>
</dbReference>
<comment type="subcellular location">
    <subcellularLocation>
        <location evidence="1">Cell membrane</location>
        <topology evidence="1">Multi-pass membrane protein</topology>
    </subcellularLocation>
</comment>
<dbReference type="EMBL" id="DWWS01000044">
    <property type="protein sequence ID" value="HJC24446.1"/>
    <property type="molecule type" value="Genomic_DNA"/>
</dbReference>
<dbReference type="InterPro" id="IPR035906">
    <property type="entry name" value="MetI-like_sf"/>
</dbReference>
<evidence type="ECO:0000313" key="10">
    <source>
        <dbReference type="Proteomes" id="UP000823891"/>
    </source>
</evidence>
<protein>
    <submittedName>
        <fullName evidence="9">Carbohydrate ABC transporter permease</fullName>
    </submittedName>
</protein>
<evidence type="ECO:0000256" key="4">
    <source>
        <dbReference type="ARBA" id="ARBA00022692"/>
    </source>
</evidence>
<comment type="caution">
    <text evidence="9">The sequence shown here is derived from an EMBL/GenBank/DDBJ whole genome shotgun (WGS) entry which is preliminary data.</text>
</comment>
<dbReference type="Proteomes" id="UP000823891">
    <property type="component" value="Unassembled WGS sequence"/>
</dbReference>
<feature type="transmembrane region" description="Helical" evidence="7">
    <location>
        <begin position="277"/>
        <end position="296"/>
    </location>
</feature>
<reference evidence="9" key="1">
    <citation type="journal article" date="2021" name="PeerJ">
        <title>Extensive microbial diversity within the chicken gut microbiome revealed by metagenomics and culture.</title>
        <authorList>
            <person name="Gilroy R."/>
            <person name="Ravi A."/>
            <person name="Getino M."/>
            <person name="Pursley I."/>
            <person name="Horton D.L."/>
            <person name="Alikhan N.F."/>
            <person name="Baker D."/>
            <person name="Gharbi K."/>
            <person name="Hall N."/>
            <person name="Watson M."/>
            <person name="Adriaenssens E.M."/>
            <person name="Foster-Nyarko E."/>
            <person name="Jarju S."/>
            <person name="Secka A."/>
            <person name="Antonio M."/>
            <person name="Oren A."/>
            <person name="Chaudhuri R.R."/>
            <person name="La Ragione R."/>
            <person name="Hildebrand F."/>
            <person name="Pallen M.J."/>
        </authorList>
    </citation>
    <scope>NUCLEOTIDE SEQUENCE</scope>
    <source>
        <strain evidence="9">USAMLcec2-132</strain>
    </source>
</reference>
<feature type="transmembrane region" description="Helical" evidence="7">
    <location>
        <begin position="122"/>
        <end position="143"/>
    </location>
</feature>
<keyword evidence="5 7" id="KW-1133">Transmembrane helix</keyword>
<dbReference type="InterPro" id="IPR000515">
    <property type="entry name" value="MetI-like"/>
</dbReference>
<dbReference type="PANTHER" id="PTHR43744:SF9">
    <property type="entry name" value="POLYGALACTURONAN_RHAMNOGALACTURONAN TRANSPORT SYSTEM PERMEASE PROTEIN YTCP"/>
    <property type="match status" value="1"/>
</dbReference>
<evidence type="ECO:0000259" key="8">
    <source>
        <dbReference type="PROSITE" id="PS50928"/>
    </source>
</evidence>
<evidence type="ECO:0000256" key="7">
    <source>
        <dbReference type="SAM" id="Phobius"/>
    </source>
</evidence>
<sequence>MAKKKNADYMESQTKFNKLSPFANGLSNILFLLLSLISILPIIFVVVISISSEESITEFGYRLIPRALSADGFMYLFKQKTLLAQALGMSLAVTVLGTLIGTLLTTLIGYVLSRKEFKLHGLYTWLVFIPMIFNGGLVAQYVVTSQLLGLKNTIWALILPLCISSFNVIVSKTFFSMTIPDSLIESAELDGASQFTIFFKLVVPLSQPVFATIALFLCFTYWNDWFQAMLYIDEPAMYTLQAFLNRLMSDITELARNADKMGVSQLEMMAKMPKESARMAVVVVIVAPIACAYPFFQRYFISGLTVGAVKG</sequence>
<keyword evidence="6 7" id="KW-0472">Membrane</keyword>
<feature type="transmembrane region" description="Helical" evidence="7">
    <location>
        <begin position="155"/>
        <end position="177"/>
    </location>
</feature>
<evidence type="ECO:0000256" key="1">
    <source>
        <dbReference type="ARBA" id="ARBA00004651"/>
    </source>
</evidence>